<feature type="binding site" evidence="12">
    <location>
        <position position="225"/>
    </location>
    <ligand>
        <name>phosphate</name>
        <dbReference type="ChEBI" id="CHEBI:43474"/>
    </ligand>
</feature>
<feature type="binding site" evidence="12">
    <location>
        <position position="206"/>
    </location>
    <ligand>
        <name>a purine D-ribonucleoside</name>
        <dbReference type="ChEBI" id="CHEBI:142355"/>
    </ligand>
</feature>
<dbReference type="SUPFAM" id="SSF53167">
    <property type="entry name" value="Purine and uridine phosphorylases"/>
    <property type="match status" value="1"/>
</dbReference>
<dbReference type="NCBIfam" id="TIGR01700">
    <property type="entry name" value="PNPH"/>
    <property type="match status" value="1"/>
</dbReference>
<dbReference type="InterPro" id="IPR000845">
    <property type="entry name" value="Nucleoside_phosphorylase_d"/>
</dbReference>
<dbReference type="AlphaFoldDB" id="A0A7R9G819"/>
<dbReference type="EMBL" id="OA882074">
    <property type="protein sequence ID" value="CAD7272499.1"/>
    <property type="molecule type" value="Genomic_DNA"/>
</dbReference>
<comment type="catalytic activity">
    <reaction evidence="10">
        <text>guanosine + phosphate = alpha-D-ribose 1-phosphate + guanine</text>
        <dbReference type="Rhea" id="RHEA:13233"/>
        <dbReference type="ChEBI" id="CHEBI:16235"/>
        <dbReference type="ChEBI" id="CHEBI:16750"/>
        <dbReference type="ChEBI" id="CHEBI:43474"/>
        <dbReference type="ChEBI" id="CHEBI:57720"/>
        <dbReference type="EC" id="2.4.2.1"/>
    </reaction>
</comment>
<feature type="binding site" evidence="12">
    <location>
        <position position="248"/>
    </location>
    <ligand>
        <name>a purine D-ribonucleoside</name>
        <dbReference type="ChEBI" id="CHEBI:142355"/>
    </ligand>
</feature>
<dbReference type="PANTHER" id="PTHR11904:SF9">
    <property type="entry name" value="PURINE NUCLEOSIDE PHOSPHORYLASE-RELATED"/>
    <property type="match status" value="1"/>
</dbReference>
<evidence type="ECO:0000256" key="6">
    <source>
        <dbReference type="ARBA" id="ARBA00022679"/>
    </source>
</evidence>
<gene>
    <name evidence="14" type="ORF">NMOB1V02_LOCUS428</name>
</gene>
<dbReference type="NCBIfam" id="NF006054">
    <property type="entry name" value="PRK08202.1"/>
    <property type="match status" value="1"/>
</dbReference>
<comment type="function">
    <text evidence="11">The purine nucleoside phosphorylases catalyze the phosphorolytic breakdown of the N-glycosidic bond in the beta-(deoxy)ribonucleoside molecules, with the formation of the corresponding free purine bases and pentose-1-phosphate.</text>
</comment>
<dbReference type="InterPro" id="IPR011268">
    <property type="entry name" value="Purine_phosphorylase"/>
</dbReference>
<evidence type="ECO:0000256" key="3">
    <source>
        <dbReference type="ARBA" id="ARBA00011886"/>
    </source>
</evidence>
<comment type="catalytic activity">
    <reaction evidence="8">
        <text>2'-deoxyguanosine + phosphate = 2-deoxy-alpha-D-ribose 1-phosphate + guanine</text>
        <dbReference type="Rhea" id="RHEA:27738"/>
        <dbReference type="ChEBI" id="CHEBI:16235"/>
        <dbReference type="ChEBI" id="CHEBI:17172"/>
        <dbReference type="ChEBI" id="CHEBI:43474"/>
        <dbReference type="ChEBI" id="CHEBI:57259"/>
        <dbReference type="EC" id="2.4.2.1"/>
    </reaction>
</comment>
<evidence type="ECO:0000256" key="4">
    <source>
        <dbReference type="ARBA" id="ARBA00013834"/>
    </source>
</evidence>
<dbReference type="PANTHER" id="PTHR11904">
    <property type="entry name" value="METHYLTHIOADENOSINE/PURINE NUCLEOSIDE PHOSPHORYLASE"/>
    <property type="match status" value="1"/>
</dbReference>
<dbReference type="GO" id="GO:0009116">
    <property type="term" value="P:nucleoside metabolic process"/>
    <property type="evidence" value="ECO:0007669"/>
    <property type="project" value="InterPro"/>
</dbReference>
<comment type="catalytic activity">
    <reaction evidence="9">
        <text>2'-deoxyinosine + phosphate = 2-deoxy-alpha-D-ribose 1-phosphate + hypoxanthine</text>
        <dbReference type="Rhea" id="RHEA:27750"/>
        <dbReference type="ChEBI" id="CHEBI:17368"/>
        <dbReference type="ChEBI" id="CHEBI:28997"/>
        <dbReference type="ChEBI" id="CHEBI:43474"/>
        <dbReference type="ChEBI" id="CHEBI:57259"/>
        <dbReference type="EC" id="2.4.2.1"/>
    </reaction>
</comment>
<evidence type="ECO:0000256" key="7">
    <source>
        <dbReference type="ARBA" id="ARBA00023918"/>
    </source>
</evidence>
<evidence type="ECO:0000256" key="1">
    <source>
        <dbReference type="ARBA" id="ARBA00005058"/>
    </source>
</evidence>
<evidence type="ECO:0000256" key="2">
    <source>
        <dbReference type="ARBA" id="ARBA00006751"/>
    </source>
</evidence>
<feature type="domain" description="Nucleoside phosphorylase" evidence="13">
    <location>
        <begin position="31"/>
        <end position="284"/>
    </location>
</feature>
<dbReference type="InterPro" id="IPR035994">
    <property type="entry name" value="Nucleoside_phosphorylase_sf"/>
</dbReference>
<comment type="catalytic activity">
    <reaction evidence="7">
        <text>inosine + phosphate = alpha-D-ribose 1-phosphate + hypoxanthine</text>
        <dbReference type="Rhea" id="RHEA:27646"/>
        <dbReference type="ChEBI" id="CHEBI:17368"/>
        <dbReference type="ChEBI" id="CHEBI:17596"/>
        <dbReference type="ChEBI" id="CHEBI:43474"/>
        <dbReference type="ChEBI" id="CHEBI:57720"/>
        <dbReference type="EC" id="2.4.2.1"/>
    </reaction>
</comment>
<keyword evidence="15" id="KW-1185">Reference proteome</keyword>
<dbReference type="NCBIfam" id="TIGR01697">
    <property type="entry name" value="PNPH-PUNA-XAPA"/>
    <property type="match status" value="1"/>
</dbReference>
<dbReference type="PIRSF" id="PIRSF000477">
    <property type="entry name" value="PurNPase"/>
    <property type="match status" value="1"/>
</dbReference>
<feature type="binding site" evidence="12">
    <location>
        <position position="69"/>
    </location>
    <ligand>
        <name>phosphate</name>
        <dbReference type="ChEBI" id="CHEBI:43474"/>
    </ligand>
</feature>
<feature type="binding site" evidence="12">
    <location>
        <position position="121"/>
    </location>
    <ligand>
        <name>phosphate</name>
        <dbReference type="ChEBI" id="CHEBI:43474"/>
    </ligand>
</feature>
<feature type="binding site" evidence="12">
    <location>
        <begin position="89"/>
        <end position="91"/>
    </location>
    <ligand>
        <name>phosphate</name>
        <dbReference type="ChEBI" id="CHEBI:43474"/>
    </ligand>
</feature>
<evidence type="ECO:0000313" key="14">
    <source>
        <dbReference type="EMBL" id="CAD7272499.1"/>
    </source>
</evidence>
<sequence length="294" mass="31767">MSSESTDNLNSYEKMQEIADFILGQTEIRPRIGIICGSGLSGIGDLLSEKRTIPYTEIPHFPKCKVSGHRGELSLGLLEGVPVVCFQGRCHYYEGFGMSEVVLATRIMKLLGAKIMIVTNAAGGLNPSMKVGDMMIIKDHLNFLGLSGISPLRGSNEDRLGPRFPSLTDLYDGGIRQIARAVAVSMNIQHEVHEGILAALGGPSYETVAELKFLRLAGVDAVGMSTVHEAIAARHCGMLVFGCSLITNECIVEYGTNREPNHEEVIEASKNGANKFATFISKLVSGLRQQDTIA</sequence>
<evidence type="ECO:0000256" key="9">
    <source>
        <dbReference type="ARBA" id="ARBA00023950"/>
    </source>
</evidence>
<dbReference type="EC" id="2.4.2.1" evidence="3 11"/>
<dbReference type="GO" id="GO:0005737">
    <property type="term" value="C:cytoplasm"/>
    <property type="evidence" value="ECO:0007669"/>
    <property type="project" value="TreeGrafter"/>
</dbReference>
<comment type="similarity">
    <text evidence="2 11">Belongs to the PNP/MTAP phosphorylase family.</text>
</comment>
<dbReference type="Proteomes" id="UP000678499">
    <property type="component" value="Unassembled WGS sequence"/>
</dbReference>
<dbReference type="Gene3D" id="3.40.50.1580">
    <property type="entry name" value="Nucleoside phosphorylase domain"/>
    <property type="match status" value="1"/>
</dbReference>
<dbReference type="GO" id="GO:0004731">
    <property type="term" value="F:purine-nucleoside phosphorylase activity"/>
    <property type="evidence" value="ECO:0007669"/>
    <property type="project" value="UniProtKB-EC"/>
</dbReference>
<keyword evidence="6 11" id="KW-0808">Transferase</keyword>
<organism evidence="14">
    <name type="scientific">Notodromas monacha</name>
    <dbReference type="NCBI Taxonomy" id="399045"/>
    <lineage>
        <taxon>Eukaryota</taxon>
        <taxon>Metazoa</taxon>
        <taxon>Ecdysozoa</taxon>
        <taxon>Arthropoda</taxon>
        <taxon>Crustacea</taxon>
        <taxon>Oligostraca</taxon>
        <taxon>Ostracoda</taxon>
        <taxon>Podocopa</taxon>
        <taxon>Podocopida</taxon>
        <taxon>Cypridocopina</taxon>
        <taxon>Cypridoidea</taxon>
        <taxon>Cyprididae</taxon>
        <taxon>Notodromas</taxon>
    </lineage>
</organism>
<evidence type="ECO:0000256" key="10">
    <source>
        <dbReference type="ARBA" id="ARBA00023970"/>
    </source>
</evidence>
<keyword evidence="5 11" id="KW-0328">Glycosyltransferase</keyword>
<comment type="pathway">
    <text evidence="1 11">Purine metabolism; purine nucleoside salvage.</text>
</comment>
<dbReference type="UniPathway" id="UPA00606"/>
<dbReference type="EMBL" id="CAJPEX010000037">
    <property type="protein sequence ID" value="CAG0912651.1"/>
    <property type="molecule type" value="Genomic_DNA"/>
</dbReference>
<accession>A0A7R9G819</accession>
<evidence type="ECO:0000256" key="11">
    <source>
        <dbReference type="PIRNR" id="PIRNR000477"/>
    </source>
</evidence>
<protein>
    <recommendedName>
        <fullName evidence="4 11">Purine nucleoside phosphorylase</fullName>
        <ecNumber evidence="3 11">2.4.2.1</ecNumber>
    </recommendedName>
    <alternativeName>
        <fullName evidence="11">Inosine-guanosine phosphorylase</fullName>
    </alternativeName>
</protein>
<dbReference type="InterPro" id="IPR011270">
    <property type="entry name" value="Pur_Nuc_Pase_Ino/Guo-sp"/>
</dbReference>
<feature type="binding site" evidence="12">
    <location>
        <position position="38"/>
    </location>
    <ligand>
        <name>phosphate</name>
        <dbReference type="ChEBI" id="CHEBI:43474"/>
    </ligand>
</feature>
<name>A0A7R9G819_9CRUS</name>
<evidence type="ECO:0000313" key="15">
    <source>
        <dbReference type="Proteomes" id="UP000678499"/>
    </source>
</evidence>
<reference evidence="14" key="1">
    <citation type="submission" date="2020-11" db="EMBL/GenBank/DDBJ databases">
        <authorList>
            <person name="Tran Van P."/>
        </authorList>
    </citation>
    <scope>NUCLEOTIDE SEQUENCE</scope>
</reference>
<evidence type="ECO:0000256" key="8">
    <source>
        <dbReference type="ARBA" id="ARBA00023929"/>
    </source>
</evidence>
<proteinExistence type="inferred from homology"/>
<evidence type="ECO:0000256" key="5">
    <source>
        <dbReference type="ARBA" id="ARBA00022676"/>
    </source>
</evidence>
<dbReference type="FunFam" id="3.40.50.1580:FF:000004">
    <property type="entry name" value="Purine nucleoside phosphorylase"/>
    <property type="match status" value="1"/>
</dbReference>
<dbReference type="Pfam" id="PF01048">
    <property type="entry name" value="PNP_UDP_1"/>
    <property type="match status" value="1"/>
</dbReference>
<evidence type="ECO:0000256" key="12">
    <source>
        <dbReference type="PIRSR" id="PIRSR000477-2"/>
    </source>
</evidence>
<dbReference type="CDD" id="cd09009">
    <property type="entry name" value="PNP-EcPNPII_like"/>
    <property type="match status" value="1"/>
</dbReference>
<evidence type="ECO:0000259" key="13">
    <source>
        <dbReference type="Pfam" id="PF01048"/>
    </source>
</evidence>
<dbReference type="OrthoDB" id="10261782at2759"/>